<keyword evidence="3" id="KW-1185">Reference proteome</keyword>
<feature type="domain" description="N-acetyltransferase" evidence="1">
    <location>
        <begin position="6"/>
        <end position="92"/>
    </location>
</feature>
<dbReference type="PROSITE" id="PS51729">
    <property type="entry name" value="GNAT_YJDJ"/>
    <property type="match status" value="1"/>
</dbReference>
<dbReference type="KEGG" id="pais:PFX98_17505"/>
<evidence type="ECO:0000313" key="3">
    <source>
        <dbReference type="Proteomes" id="UP001177769"/>
    </source>
</evidence>
<evidence type="ECO:0000313" key="2">
    <source>
        <dbReference type="EMBL" id="WIT10697.1"/>
    </source>
</evidence>
<organism evidence="2 3">
    <name type="scientific">Paucibacter sediminis</name>
    <dbReference type="NCBI Taxonomy" id="3019553"/>
    <lineage>
        <taxon>Bacteria</taxon>
        <taxon>Pseudomonadati</taxon>
        <taxon>Pseudomonadota</taxon>
        <taxon>Betaproteobacteria</taxon>
        <taxon>Burkholderiales</taxon>
        <taxon>Sphaerotilaceae</taxon>
        <taxon>Roseateles</taxon>
    </lineage>
</organism>
<dbReference type="InterPro" id="IPR031165">
    <property type="entry name" value="GNAT_YJDJ"/>
</dbReference>
<gene>
    <name evidence="2" type="ORF">PFX98_17505</name>
</gene>
<dbReference type="Gene3D" id="3.40.630.30">
    <property type="match status" value="1"/>
</dbReference>
<dbReference type="PANTHER" id="PTHR31435:SF9">
    <property type="entry name" value="PROTEIN NATD1"/>
    <property type="match status" value="1"/>
</dbReference>
<proteinExistence type="predicted"/>
<reference evidence="2" key="1">
    <citation type="submission" date="2023-01" db="EMBL/GenBank/DDBJ databases">
        <title>Whole genome sequence of Paucibacter sp. S2-9 isolated from pond sediment.</title>
        <authorList>
            <person name="Jung J.Y."/>
        </authorList>
    </citation>
    <scope>NUCLEOTIDE SEQUENCE</scope>
    <source>
        <strain evidence="2">S2-9</strain>
    </source>
</reference>
<dbReference type="InterPro" id="IPR016181">
    <property type="entry name" value="Acyl_CoA_acyltransferase"/>
</dbReference>
<dbReference type="InterPro" id="IPR045057">
    <property type="entry name" value="Gcn5-rel_NAT"/>
</dbReference>
<dbReference type="PANTHER" id="PTHR31435">
    <property type="entry name" value="PROTEIN NATD1"/>
    <property type="match status" value="1"/>
</dbReference>
<dbReference type="EMBL" id="CP116346">
    <property type="protein sequence ID" value="WIT10697.1"/>
    <property type="molecule type" value="Genomic_DNA"/>
</dbReference>
<protein>
    <submittedName>
        <fullName evidence="2">GNAT family N-acetyltransferase</fullName>
    </submittedName>
</protein>
<dbReference type="Proteomes" id="UP001177769">
    <property type="component" value="Chromosome"/>
</dbReference>
<dbReference type="SUPFAM" id="SSF55729">
    <property type="entry name" value="Acyl-CoA N-acyltransferases (Nat)"/>
    <property type="match status" value="1"/>
</dbReference>
<dbReference type="Pfam" id="PF14542">
    <property type="entry name" value="Acetyltransf_CG"/>
    <property type="match status" value="1"/>
</dbReference>
<sequence length="92" mass="10397">MALQIRHDAATRQFWAEPLPGQRCELDYLLRPGQVVFHHTGVPRALEGRGLAAQLVAHGLAWARAQGLKVVPSCSYVDAFMRRHPEWQDLRA</sequence>
<evidence type="ECO:0000259" key="1">
    <source>
        <dbReference type="PROSITE" id="PS51729"/>
    </source>
</evidence>
<accession>A0AA95NDA1</accession>
<dbReference type="RefSeq" id="WP_285231771.1">
    <property type="nucleotide sequence ID" value="NZ_CP116346.1"/>
</dbReference>
<dbReference type="AlphaFoldDB" id="A0AA95NDA1"/>
<name>A0AA95NDA1_9BURK</name>